<evidence type="ECO:0000259" key="4">
    <source>
        <dbReference type="SMART" id="SM00089"/>
    </source>
</evidence>
<dbReference type="InterPro" id="IPR052063">
    <property type="entry name" value="Polysaccharide_Lyase_1"/>
</dbReference>
<dbReference type="SUPFAM" id="SSF51126">
    <property type="entry name" value="Pectin lyase-like"/>
    <property type="match status" value="1"/>
</dbReference>
<feature type="domain" description="BIG2" evidence="5">
    <location>
        <begin position="489"/>
        <end position="566"/>
    </location>
</feature>
<dbReference type="Gene3D" id="2.160.20.10">
    <property type="entry name" value="Single-stranded right-handed beta-helix, Pectin lyase-like"/>
    <property type="match status" value="1"/>
</dbReference>
<feature type="domain" description="PKD/Chitinase" evidence="4">
    <location>
        <begin position="1143"/>
        <end position="1210"/>
    </location>
</feature>
<dbReference type="GO" id="GO:0046872">
    <property type="term" value="F:metal ion binding"/>
    <property type="evidence" value="ECO:0007669"/>
    <property type="project" value="UniProtKB-KW"/>
</dbReference>
<dbReference type="Gene3D" id="2.60.40.1080">
    <property type="match status" value="1"/>
</dbReference>
<dbReference type="InterPro" id="IPR003343">
    <property type="entry name" value="Big_2"/>
</dbReference>
<gene>
    <name evidence="6" type="ORF">DFQ11_102272</name>
</gene>
<organism evidence="6 7">
    <name type="scientific">Winogradskyella epiphytica</name>
    <dbReference type="NCBI Taxonomy" id="262005"/>
    <lineage>
        <taxon>Bacteria</taxon>
        <taxon>Pseudomonadati</taxon>
        <taxon>Bacteroidota</taxon>
        <taxon>Flavobacteriia</taxon>
        <taxon>Flavobacteriales</taxon>
        <taxon>Flavobacteriaceae</taxon>
        <taxon>Winogradskyella</taxon>
    </lineage>
</organism>
<evidence type="ECO:0000256" key="3">
    <source>
        <dbReference type="ARBA" id="ARBA00023180"/>
    </source>
</evidence>
<reference evidence="6 7" key="1">
    <citation type="submission" date="2018-06" db="EMBL/GenBank/DDBJ databases">
        <title>Genomic Encyclopedia of Type Strains, Phase III (KMG-III): the genomes of soil and plant-associated and newly described type strains.</title>
        <authorList>
            <person name="Whitman W."/>
        </authorList>
    </citation>
    <scope>NUCLEOTIDE SEQUENCE [LARGE SCALE GENOMIC DNA]</scope>
    <source>
        <strain evidence="6 7">CECT 7945</strain>
    </source>
</reference>
<protein>
    <submittedName>
        <fullName evidence="6">Putative secreted protein (Por secretion system target)</fullName>
    </submittedName>
</protein>
<proteinExistence type="predicted"/>
<evidence type="ECO:0000259" key="5">
    <source>
        <dbReference type="SMART" id="SM00635"/>
    </source>
</evidence>
<dbReference type="Gene3D" id="2.60.40.10">
    <property type="entry name" value="Immunoglobulins"/>
    <property type="match status" value="2"/>
</dbReference>
<feature type="domain" description="PKD/Chitinase" evidence="4">
    <location>
        <begin position="1429"/>
        <end position="1495"/>
    </location>
</feature>
<dbReference type="Pfam" id="PF02368">
    <property type="entry name" value="Big_2"/>
    <property type="match status" value="1"/>
</dbReference>
<dbReference type="InterPro" id="IPR011050">
    <property type="entry name" value="Pectin_lyase_fold/virulence"/>
</dbReference>
<keyword evidence="7" id="KW-1185">Reference proteome</keyword>
<dbReference type="OrthoDB" id="9765926at2"/>
<keyword evidence="3" id="KW-0325">Glycoprotein</keyword>
<dbReference type="InterPro" id="IPR012334">
    <property type="entry name" value="Pectin_lyas_fold"/>
</dbReference>
<feature type="domain" description="PKD/Chitinase" evidence="4">
    <location>
        <begin position="858"/>
        <end position="927"/>
    </location>
</feature>
<dbReference type="Pfam" id="PF18962">
    <property type="entry name" value="Por_Secre_tail"/>
    <property type="match status" value="1"/>
</dbReference>
<dbReference type="PANTHER" id="PTHR42970:SF1">
    <property type="entry name" value="PECTATE LYASE C-RELATED"/>
    <property type="match status" value="1"/>
</dbReference>
<keyword evidence="2" id="KW-0732">Signal</keyword>
<feature type="domain" description="PKD/Chitinase" evidence="4">
    <location>
        <begin position="1285"/>
        <end position="1352"/>
    </location>
</feature>
<dbReference type="InterPro" id="IPR008964">
    <property type="entry name" value="Invasin/intimin_cell_adhesion"/>
</dbReference>
<dbReference type="RefSeq" id="WP_158524987.1">
    <property type="nucleotide sequence ID" value="NZ_QJTD01000002.1"/>
</dbReference>
<dbReference type="Proteomes" id="UP000248054">
    <property type="component" value="Unassembled WGS sequence"/>
</dbReference>
<feature type="domain" description="PKD/Chitinase" evidence="4">
    <location>
        <begin position="783"/>
        <end position="856"/>
    </location>
</feature>
<dbReference type="PANTHER" id="PTHR42970">
    <property type="entry name" value="PECTATE LYASE C-RELATED"/>
    <property type="match status" value="1"/>
</dbReference>
<dbReference type="EMBL" id="QJTD01000002">
    <property type="protein sequence ID" value="PYE81698.1"/>
    <property type="molecule type" value="Genomic_DNA"/>
</dbReference>
<feature type="domain" description="PKD/Chitinase" evidence="4">
    <location>
        <begin position="931"/>
        <end position="998"/>
    </location>
</feature>
<dbReference type="NCBIfam" id="TIGR04183">
    <property type="entry name" value="Por_Secre_tail"/>
    <property type="match status" value="1"/>
</dbReference>
<evidence type="ECO:0000256" key="1">
    <source>
        <dbReference type="ARBA" id="ARBA00022723"/>
    </source>
</evidence>
<dbReference type="InterPro" id="IPR013783">
    <property type="entry name" value="Ig-like_fold"/>
</dbReference>
<name>A0A2V4XZV8_9FLAO</name>
<dbReference type="SMART" id="SM00635">
    <property type="entry name" value="BID_2"/>
    <property type="match status" value="1"/>
</dbReference>
<accession>A0A2V4XZV8</accession>
<dbReference type="InterPro" id="IPR026444">
    <property type="entry name" value="Secre_tail"/>
</dbReference>
<comment type="caution">
    <text evidence="6">The sequence shown here is derived from an EMBL/GenBank/DDBJ whole genome shotgun (WGS) entry which is preliminary data.</text>
</comment>
<dbReference type="SMART" id="SM00089">
    <property type="entry name" value="PKD"/>
    <property type="match status" value="7"/>
</dbReference>
<feature type="domain" description="PKD/Chitinase" evidence="4">
    <location>
        <begin position="641"/>
        <end position="714"/>
    </location>
</feature>
<dbReference type="InterPro" id="IPR022409">
    <property type="entry name" value="PKD/Chitinase_dom"/>
</dbReference>
<dbReference type="SUPFAM" id="SSF49373">
    <property type="entry name" value="Invasin/intimin cell-adhesion fragments"/>
    <property type="match status" value="1"/>
</dbReference>
<keyword evidence="1" id="KW-0479">Metal-binding</keyword>
<evidence type="ECO:0000313" key="6">
    <source>
        <dbReference type="EMBL" id="PYE81698.1"/>
    </source>
</evidence>
<evidence type="ECO:0000256" key="2">
    <source>
        <dbReference type="ARBA" id="ARBA00022729"/>
    </source>
</evidence>
<evidence type="ECO:0000313" key="7">
    <source>
        <dbReference type="Proteomes" id="UP000248054"/>
    </source>
</evidence>
<sequence>MTYLIKPIQWRVTLFMLFIFLFLNQIVSAQQLAFPSAYGAAAHITGGRGGTVIHVTNLNDSGPGSLREALTAYSENRYIVFDVSGVIQLQSKIQIIGPASGGSGAGNFTVNGFSAPYGGITIIGYPIVHRDVENYIYRGIRFRNGYKNQVNGERSNQTQLSNGYSINFIVDRCSFAYSKGMNTGGGSPTSNGEVGVSTFQNNLFGDSDRGILCGRQGVQEISDISVLRNVFSDVRYRTPNSGGEVTMDIINNFIYNWSTRTTRVNGWDSEINMIGNYYQGGKATRLSDRTDKAFIGITTNSSMNPKIWDEDNYIDEDAKPTGYPANPEKAWYQFPNSTVSPDPVKPEWFVNNRLPIIGREVPILSSSQLKTELFPKVGASEYIDNNGNVQYFRDNLDAQLIEKAINDIEQDYVPQSSYEALAENLVNTMPSESRPDNFYVSNPHIPEIWFQANVPEGQDHNDIAPSGYTWLEEYLNQVDYANTSNEVVSVESIEVTPDSAELQPTETIQLTATFTPANATNQNGVWSTSDNTIATVDSNGLVTAIGPGEVTITFTSADGGFTDTSQITVFPEALQASAGTDQQICQGESATLTASGGTGYVWSTGETTETIEVTPDTTTTYIVTVSDVFGQSEDAEVTITVNSLPVAAAGADQSICLGESIILTASGGDSYLWNTGETTASIEVSPNVETTYSVEVSSNNCSSADQVTVYVNESPNITISEDQVIVDGESTTLSVSGGDNYEWSTGETSETITVSPNVTTIYSVSSTNVNGCVTNESVTVTVVPGVTANAGEDATICSGESYTLTATGGTTYVWDTEDSGFELVVSPTITTTYTVTVEDEYGNSDSDSVTVFVNESPNITVSEDVYVIQGNSVSLSANGGVSYSWSSGETTAEISVSPAETTTYVVTGFSENGCQSTAEVTVIVVDELVANAGQDVSVCVGESAILTASGGTGYVWNTGETTASIEVTPEVTTTYTVTVTDDYGNSDSDEVTVTVDSPPTAYAGEDQIVCEGESVILIAEGGDSYLWSTGATTASISVSPSEDTIYSVEVFSNSCSDTDDVTVYVTQSSNLTISEDLAIVTGNSTLLEVSGAESYLWSTGETSNSIEVSPSETTTYSVIGYTTNGCESSAEVTVTVIPQLLANAGEDVSICNGETVTLNASGGVNYSWNTGDTGASLTVTPTETTTYMVTATDDYGNSDSDSVTVTVNESPSLTLSDNVTITEGESTNLIANGAATYLWSTGETSNTIEVSPTETTTYSVTGSSEFGCESSAEVTVTVVPQLLANAGEDVSICNGHTVTLNASGGVNYSWNTGDTGSSLIVTPTETTTYTVTVTDDYGNSDSDSVTVTVNESPSLTLSDNVTITEGESTNLIANGAATYLWSTGETSNTIEVSPTETTTYSVTGTSAFGCESTVEVTVSVSSLFQASAGPDQHVCDNLENEVVLTASEGDSYLWSTGKTTQSIVVSPLSTTTYTVTVSQGDQSDSADVIVYVDPSPSITIANGEEIEILNGDFVTLSVSGANTYEWNNGATQPNIAVSPSVTTIYSVKGFIGNCYDEKQVKVKVLQPVVADAGSDVQICLNETTALTATGGDEYVWSTGETTATIHVSPTETTEYTVTVFNSLDFDEDSVVVEVDSNCTDQVINPNDPYNPNDERVEFTMDIYPNPASNIVNIKLSGTQNESQVLIYDVTGKLIIENRISNESLNISTTTQMDISSLQAGVYFVKIIDQGRDITKKLIVE</sequence>